<evidence type="ECO:0008006" key="10">
    <source>
        <dbReference type="Google" id="ProtNLM"/>
    </source>
</evidence>
<evidence type="ECO:0000256" key="3">
    <source>
        <dbReference type="ARBA" id="ARBA00022729"/>
    </source>
</evidence>
<evidence type="ECO:0000256" key="6">
    <source>
        <dbReference type="ARBA" id="ARBA00023180"/>
    </source>
</evidence>
<evidence type="ECO:0000256" key="1">
    <source>
        <dbReference type="ARBA" id="ARBA00004370"/>
    </source>
</evidence>
<dbReference type="PANTHER" id="PTHR23412:SF21">
    <property type="entry name" value="OTOANCORIN ISOFORM X1"/>
    <property type="match status" value="1"/>
</dbReference>
<organism evidence="8 9">
    <name type="scientific">Eleginops maclovinus</name>
    <name type="common">Patagonian blennie</name>
    <name type="synonym">Eleginus maclovinus</name>
    <dbReference type="NCBI Taxonomy" id="56733"/>
    <lineage>
        <taxon>Eukaryota</taxon>
        <taxon>Metazoa</taxon>
        <taxon>Chordata</taxon>
        <taxon>Craniata</taxon>
        <taxon>Vertebrata</taxon>
        <taxon>Euteleostomi</taxon>
        <taxon>Actinopterygii</taxon>
        <taxon>Neopterygii</taxon>
        <taxon>Teleostei</taxon>
        <taxon>Neoteleostei</taxon>
        <taxon>Acanthomorphata</taxon>
        <taxon>Eupercaria</taxon>
        <taxon>Perciformes</taxon>
        <taxon>Notothenioidei</taxon>
        <taxon>Eleginopidae</taxon>
        <taxon>Eleginops</taxon>
    </lineage>
</organism>
<protein>
    <recommendedName>
        <fullName evidence="10">Otoancorin</fullName>
    </recommendedName>
</protein>
<reference evidence="8 9" key="2">
    <citation type="journal article" date="2023" name="Mol. Biol. Evol.">
        <title>Genomics of Secondarily Temperate Adaptation in the Only Non-Antarctic Icefish.</title>
        <authorList>
            <person name="Rivera-Colon A.G."/>
            <person name="Rayamajhi N."/>
            <person name="Minhas B.F."/>
            <person name="Madrigal G."/>
            <person name="Bilyk K.T."/>
            <person name="Yoon V."/>
            <person name="Hune M."/>
            <person name="Gregory S."/>
            <person name="Cheng C.H.C."/>
            <person name="Catchen J.M."/>
        </authorList>
    </citation>
    <scope>NUCLEOTIDE SEQUENCE [LARGE SCALE GENOMIC DNA]</scope>
    <source>
        <strain evidence="8">JMC-PN-2008</strain>
    </source>
</reference>
<dbReference type="InterPro" id="IPR026664">
    <property type="entry name" value="Stereocilin-rel"/>
</dbReference>
<dbReference type="GO" id="GO:0007160">
    <property type="term" value="P:cell-matrix adhesion"/>
    <property type="evidence" value="ECO:0007669"/>
    <property type="project" value="TreeGrafter"/>
</dbReference>
<evidence type="ECO:0000313" key="8">
    <source>
        <dbReference type="EMBL" id="KAK5862289.1"/>
    </source>
</evidence>
<keyword evidence="5" id="KW-0472">Membrane</keyword>
<evidence type="ECO:0000313" key="9">
    <source>
        <dbReference type="Proteomes" id="UP001346869"/>
    </source>
</evidence>
<sequence>MSPKGGTLCILFILACAALAKPPDGINDISRRMMKKCLNNVYPEPKMQLKTLLENCDTAEVDLLSSYTDMISGSSNKDPQVDIMTYRKCLLATIKLMRNSSMAFSCHMQAFLAPLSWQMLTKYENMTPEEYDTLLSASKPALENLQSAGMKLPSDVGKPENLENMMKALKEKFTGMSKDQTTQVVKWEKEQIMEMYFNCTTRPAPDPRSGLMERCKPQTKWLGMNALTMMGPYVANLAPNDVDSAPKEELCKFFGSQQFKSATNMTSGMNPSLGRKFLQRFKECFKNEEEFAGNVDKLGILACHFSNAPDLDSEFSKKLLSELNNCDEDRNPKIKKLKKHLVKAVLSKTNSTEALKLLGKDVASLSPSDLSKFSENDLKKVLLKLGSSVQWTRAQMRVLGKKLQDNMCKTNISGEDLVAFMSVAEGLPRCAFKHVKEILNNTEGMKDISQRTRKGQRMAMLQQLFGDVTPSVLVQKLSGPLLNSLPLNKLDKANISSMDQVGNKTWSRSQAAFLAKKMLRQMKLWYRVKNLRSVMQGIICKMIDEVSDSDTRDMAQALTETPQLLSKAQAGCAARKLFATLEKERADYFKNITEEEMKNISTCLLLHLPPSKVNDLPASVCPTFLNKLEEADLSSLPLRSKSRPALTKRALLCLGTDLSLLTKQDVSMLGPLLCELSPSQLKLMAPEVLKSSIYAMASCQQISPRHVADLVQLAKNTSGDPSDWSAETMEALGPWILLDDNETSALPNKPWMKDVLYYLKAKLKHHSKALGKKIFDLTTTESNAARKKRAANLSGKKITVELIEELGMDNIYWSVEQLEGMSDQTFLDSVEFLGDVPGYNADQLAVLKKKADKNFGTDITESEVRQLGCITRGFSNEALEMLPFSLDTLEDTANCGWNGSQMESVWKGALKHNNVTAQKLEAADIVTLSQFICGLNSNEIKQLSIDAFKDAVGSMGNVACSYSKLQELKLLAVSAFGKPNNWTEAQVDELGNIAAGLDAAEIVSLKLSVFSFISKTSIALIPPHIFAALTVDQLLSLGPDNAAMVTPGQRAVMSEEQLATLERAVTGSPDEARSVDQSGAPAMSVGGISAFMKPLLFLLLGLLLL</sequence>
<dbReference type="PANTHER" id="PTHR23412">
    <property type="entry name" value="STEREOCILIN RELATED"/>
    <property type="match status" value="1"/>
</dbReference>
<dbReference type="GO" id="GO:0016020">
    <property type="term" value="C:membrane"/>
    <property type="evidence" value="ECO:0007669"/>
    <property type="project" value="UniProtKB-SubCell"/>
</dbReference>
<keyword evidence="9" id="KW-1185">Reference proteome</keyword>
<dbReference type="Pfam" id="PF06060">
    <property type="entry name" value="Mesothelin"/>
    <property type="match status" value="1"/>
</dbReference>
<keyword evidence="6" id="KW-0325">Glycoprotein</keyword>
<reference evidence="8 9" key="1">
    <citation type="journal article" date="2023" name="Genes (Basel)">
        <title>Chromosome-Level Genome Assembly and Circadian Gene Repertoire of the Patagonia Blennie Eleginops maclovinus-The Closest Ancestral Proxy of Antarctic Cryonotothenioids.</title>
        <authorList>
            <person name="Cheng C.C."/>
            <person name="Rivera-Colon A.G."/>
            <person name="Minhas B.F."/>
            <person name="Wilson L."/>
            <person name="Rayamajhi N."/>
            <person name="Vargas-Chacoff L."/>
            <person name="Catchen J.M."/>
        </authorList>
    </citation>
    <scope>NUCLEOTIDE SEQUENCE [LARGE SCALE GENOMIC DNA]</scope>
    <source>
        <strain evidence="8">JMC-PN-2008</strain>
    </source>
</reference>
<evidence type="ECO:0000256" key="4">
    <source>
        <dbReference type="ARBA" id="ARBA00022889"/>
    </source>
</evidence>
<name>A0AAN8AN17_ELEMC</name>
<evidence type="ECO:0000256" key="2">
    <source>
        <dbReference type="ARBA" id="ARBA00011016"/>
    </source>
</evidence>
<comment type="caution">
    <text evidence="8">The sequence shown here is derived from an EMBL/GenBank/DDBJ whole genome shotgun (WGS) entry which is preliminary data.</text>
</comment>
<dbReference type="InterPro" id="IPR010335">
    <property type="entry name" value="Mesothelin"/>
</dbReference>
<dbReference type="GO" id="GO:0009986">
    <property type="term" value="C:cell surface"/>
    <property type="evidence" value="ECO:0007669"/>
    <property type="project" value="TreeGrafter"/>
</dbReference>
<evidence type="ECO:0000256" key="5">
    <source>
        <dbReference type="ARBA" id="ARBA00023136"/>
    </source>
</evidence>
<accession>A0AAN8AN17</accession>
<dbReference type="EMBL" id="JAUZQC010000012">
    <property type="protein sequence ID" value="KAK5862289.1"/>
    <property type="molecule type" value="Genomic_DNA"/>
</dbReference>
<feature type="signal peptide" evidence="7">
    <location>
        <begin position="1"/>
        <end position="20"/>
    </location>
</feature>
<dbReference type="AlphaFoldDB" id="A0AAN8AN17"/>
<proteinExistence type="inferred from homology"/>
<comment type="similarity">
    <text evidence="2">Belongs to the mesothelin family.</text>
</comment>
<comment type="subcellular location">
    <subcellularLocation>
        <location evidence="1">Membrane</location>
    </subcellularLocation>
</comment>
<gene>
    <name evidence="8" type="ORF">PBY51_017700</name>
</gene>
<keyword evidence="3 7" id="KW-0732">Signal</keyword>
<dbReference type="PROSITE" id="PS51257">
    <property type="entry name" value="PROKAR_LIPOPROTEIN"/>
    <property type="match status" value="1"/>
</dbReference>
<dbReference type="Proteomes" id="UP001346869">
    <property type="component" value="Unassembled WGS sequence"/>
</dbReference>
<feature type="chain" id="PRO_5042885528" description="Otoancorin" evidence="7">
    <location>
        <begin position="21"/>
        <end position="1105"/>
    </location>
</feature>
<evidence type="ECO:0000256" key="7">
    <source>
        <dbReference type="SAM" id="SignalP"/>
    </source>
</evidence>
<keyword evidence="4" id="KW-0130">Cell adhesion</keyword>